<comment type="similarity">
    <text evidence="2 6">Belongs to the transposase mutator family.</text>
</comment>
<reference evidence="7 8" key="1">
    <citation type="submission" date="2019-12" db="EMBL/GenBank/DDBJ databases">
        <title>Microbes associate with the intestines of laboratory mice.</title>
        <authorList>
            <person name="Navarre W."/>
            <person name="Wong E."/>
        </authorList>
    </citation>
    <scope>NUCLEOTIDE SEQUENCE [LARGE SCALE GENOMIC DNA]</scope>
    <source>
        <strain evidence="7 8">NM51_B2-22</strain>
    </source>
</reference>
<dbReference type="EMBL" id="WSRS01000170">
    <property type="protein sequence ID" value="MVX59797.1"/>
    <property type="molecule type" value="Genomic_DNA"/>
</dbReference>
<keyword evidence="3 6" id="KW-0815">Transposition</keyword>
<dbReference type="InterPro" id="IPR001207">
    <property type="entry name" value="Transposase_mutator"/>
</dbReference>
<evidence type="ECO:0000256" key="1">
    <source>
        <dbReference type="ARBA" id="ARBA00002190"/>
    </source>
</evidence>
<evidence type="ECO:0000256" key="6">
    <source>
        <dbReference type="RuleBase" id="RU365089"/>
    </source>
</evidence>
<keyword evidence="5 6" id="KW-0233">DNA recombination</keyword>
<dbReference type="GO" id="GO:0006313">
    <property type="term" value="P:DNA transposition"/>
    <property type="evidence" value="ECO:0007669"/>
    <property type="project" value="UniProtKB-UniRule"/>
</dbReference>
<sequence length="276" mass="32200">PRDRNGEFVPKAIPSYSRRDDELEKMIIKLYQTGVTTREIANLIEQMFGHHYSPATVSNITQLTQENVTAFHERKLQERYSIVYLDGTYLPLRRTSVSKECIHIALGITHQGYKEILGYEISPNENNTAWSDLLEKIKTNGVKQVSLFVTDGFKGLDQIIYQNFPLAKQQRCLVHISRNIGNRVKLVDRKDILEDFKMLHKCENRSQAQEILTIFMEKWGKQYPKLIQKIADIDNLLTFYDFPPSIRSSIYSTNLIESMNKQIKRQTKKRVVFPNE</sequence>
<dbReference type="RefSeq" id="WP_160333513.1">
    <property type="nucleotide sequence ID" value="NZ_WSRS01000170.1"/>
</dbReference>
<comment type="caution">
    <text evidence="7">The sequence shown here is derived from an EMBL/GenBank/DDBJ whole genome shotgun (WGS) entry which is preliminary data.</text>
</comment>
<keyword evidence="4 6" id="KW-0238">DNA-binding</keyword>
<feature type="non-terminal residue" evidence="7">
    <location>
        <position position="1"/>
    </location>
</feature>
<dbReference type="Pfam" id="PF00872">
    <property type="entry name" value="Transposase_mut"/>
    <property type="match status" value="1"/>
</dbReference>
<evidence type="ECO:0000256" key="2">
    <source>
        <dbReference type="ARBA" id="ARBA00010961"/>
    </source>
</evidence>
<accession>A0A7X3G9Y4</accession>
<dbReference type="AlphaFoldDB" id="A0A7X3G9Y4"/>
<gene>
    <name evidence="7" type="ORF">E5983_09260</name>
</gene>
<protein>
    <recommendedName>
        <fullName evidence="6">Mutator family transposase</fullName>
    </recommendedName>
</protein>
<name>A0A7X3G9Y4_9STRE</name>
<dbReference type="GO" id="GO:0003677">
    <property type="term" value="F:DNA binding"/>
    <property type="evidence" value="ECO:0007669"/>
    <property type="project" value="UniProtKB-UniRule"/>
</dbReference>
<evidence type="ECO:0000313" key="7">
    <source>
        <dbReference type="EMBL" id="MVX59797.1"/>
    </source>
</evidence>
<dbReference type="NCBIfam" id="NF033543">
    <property type="entry name" value="transpos_IS256"/>
    <property type="match status" value="1"/>
</dbReference>
<dbReference type="Proteomes" id="UP000461595">
    <property type="component" value="Unassembled WGS sequence"/>
</dbReference>
<comment type="function">
    <text evidence="1 6">Required for the transposition of the insertion element.</text>
</comment>
<evidence type="ECO:0000256" key="4">
    <source>
        <dbReference type="ARBA" id="ARBA00023125"/>
    </source>
</evidence>
<keyword evidence="6" id="KW-0814">Transposable element</keyword>
<feature type="non-terminal residue" evidence="7">
    <location>
        <position position="276"/>
    </location>
</feature>
<dbReference type="GO" id="GO:0004803">
    <property type="term" value="F:transposase activity"/>
    <property type="evidence" value="ECO:0007669"/>
    <property type="project" value="UniProtKB-UniRule"/>
</dbReference>
<evidence type="ECO:0000313" key="8">
    <source>
        <dbReference type="Proteomes" id="UP000461595"/>
    </source>
</evidence>
<proteinExistence type="inferred from homology"/>
<evidence type="ECO:0000256" key="5">
    <source>
        <dbReference type="ARBA" id="ARBA00023172"/>
    </source>
</evidence>
<dbReference type="PANTHER" id="PTHR33217:SF8">
    <property type="entry name" value="MUTATOR FAMILY TRANSPOSASE"/>
    <property type="match status" value="1"/>
</dbReference>
<dbReference type="PANTHER" id="PTHR33217">
    <property type="entry name" value="TRANSPOSASE FOR INSERTION SEQUENCE ELEMENT IS1081"/>
    <property type="match status" value="1"/>
</dbReference>
<evidence type="ECO:0000256" key="3">
    <source>
        <dbReference type="ARBA" id="ARBA00022578"/>
    </source>
</evidence>
<organism evidence="7 8">
    <name type="scientific">Streptococcus danieliae</name>
    <dbReference type="NCBI Taxonomy" id="747656"/>
    <lineage>
        <taxon>Bacteria</taxon>
        <taxon>Bacillati</taxon>
        <taxon>Bacillota</taxon>
        <taxon>Bacilli</taxon>
        <taxon>Lactobacillales</taxon>
        <taxon>Streptococcaceae</taxon>
        <taxon>Streptococcus</taxon>
    </lineage>
</organism>
<dbReference type="OrthoDB" id="9779930at2"/>